<sequence>MAHHDLHDGELKALTHVCNTGMQHAAIALSQLTGKGVSIQVPRLQVLEGASLSHQLGSQEATALQLQILGNVRGSILILLLRENAQRILELLLGELPDAGAPFTEMERATLMEVGNILASACLNALGSSLKMTLLPSVPALSIGPGGDILARALERGDNGEAVVMIDAMFSVSDSLCGGSIFLIPAPASMGVLLGALEQ</sequence>
<dbReference type="PANTHER" id="PTHR43693:SF1">
    <property type="entry name" value="PROTEIN PHOSPHATASE CHEZ"/>
    <property type="match status" value="1"/>
</dbReference>
<protein>
    <submittedName>
        <fullName evidence="4">Chemotaxis protein CheC</fullName>
    </submittedName>
</protein>
<dbReference type="Proteomes" id="UP000683559">
    <property type="component" value="Chromosome"/>
</dbReference>
<dbReference type="Pfam" id="PF04509">
    <property type="entry name" value="CheC"/>
    <property type="match status" value="1"/>
</dbReference>
<dbReference type="RefSeq" id="WP_217286074.1">
    <property type="nucleotide sequence ID" value="NZ_CP077683.1"/>
</dbReference>
<dbReference type="InterPro" id="IPR007597">
    <property type="entry name" value="CheC"/>
</dbReference>
<dbReference type="EMBL" id="CP077683">
    <property type="protein sequence ID" value="QXE89391.1"/>
    <property type="molecule type" value="Genomic_DNA"/>
</dbReference>
<keyword evidence="2" id="KW-0378">Hydrolase</keyword>
<evidence type="ECO:0000256" key="1">
    <source>
        <dbReference type="ARBA" id="ARBA00022500"/>
    </source>
</evidence>
<dbReference type="CDD" id="cd17909">
    <property type="entry name" value="CheC_ClassI"/>
    <property type="match status" value="1"/>
</dbReference>
<keyword evidence="5" id="KW-1185">Reference proteome</keyword>
<feature type="domain" description="CheC-like protein" evidence="3">
    <location>
        <begin position="106"/>
        <end position="143"/>
    </location>
</feature>
<dbReference type="InterPro" id="IPR050992">
    <property type="entry name" value="CheZ_family_phosphatases"/>
</dbReference>
<organism evidence="4 5">
    <name type="scientific">Geomonas subterranea</name>
    <dbReference type="NCBI Taxonomy" id="2847989"/>
    <lineage>
        <taxon>Bacteria</taxon>
        <taxon>Pseudomonadati</taxon>
        <taxon>Thermodesulfobacteriota</taxon>
        <taxon>Desulfuromonadia</taxon>
        <taxon>Geobacterales</taxon>
        <taxon>Geobacteraceae</taxon>
        <taxon>Geomonas</taxon>
    </lineage>
</organism>
<evidence type="ECO:0000313" key="5">
    <source>
        <dbReference type="Proteomes" id="UP000683559"/>
    </source>
</evidence>
<accession>A0ABX8LBJ6</accession>
<dbReference type="PANTHER" id="PTHR43693">
    <property type="entry name" value="PROTEIN PHOSPHATASE CHEZ"/>
    <property type="match status" value="1"/>
</dbReference>
<evidence type="ECO:0000259" key="3">
    <source>
        <dbReference type="Pfam" id="PF04509"/>
    </source>
</evidence>
<reference evidence="4 5" key="1">
    <citation type="submission" date="2021-06" db="EMBL/GenBank/DDBJ databases">
        <title>Gemonas diversity in paddy soil.</title>
        <authorList>
            <person name="Liu G."/>
        </authorList>
    </citation>
    <scope>NUCLEOTIDE SEQUENCE [LARGE SCALE GENOMIC DNA]</scope>
    <source>
        <strain evidence="4 5">RG2</strain>
    </source>
</reference>
<keyword evidence="1" id="KW-0145">Chemotaxis</keyword>
<gene>
    <name evidence="4" type="ORF">KP001_13105</name>
</gene>
<name>A0ABX8LBJ6_9BACT</name>
<evidence type="ECO:0000256" key="2">
    <source>
        <dbReference type="ARBA" id="ARBA00022801"/>
    </source>
</evidence>
<proteinExistence type="predicted"/>
<evidence type="ECO:0000313" key="4">
    <source>
        <dbReference type="EMBL" id="QXE89391.1"/>
    </source>
</evidence>